<organism evidence="4 5">
    <name type="scientific">Alkalidesulfovibrio alkalitolerans DSM 16529</name>
    <dbReference type="NCBI Taxonomy" id="1121439"/>
    <lineage>
        <taxon>Bacteria</taxon>
        <taxon>Pseudomonadati</taxon>
        <taxon>Thermodesulfobacteriota</taxon>
        <taxon>Desulfovibrionia</taxon>
        <taxon>Desulfovibrionales</taxon>
        <taxon>Desulfovibrionaceae</taxon>
        <taxon>Alkalidesulfovibrio</taxon>
    </lineage>
</organism>
<dbReference type="Proteomes" id="UP000014975">
    <property type="component" value="Unassembled WGS sequence"/>
</dbReference>
<evidence type="ECO:0000256" key="1">
    <source>
        <dbReference type="ARBA" id="ARBA00022679"/>
    </source>
</evidence>
<dbReference type="PROSITE" id="PS51186">
    <property type="entry name" value="GNAT"/>
    <property type="match status" value="1"/>
</dbReference>
<dbReference type="CDD" id="cd04301">
    <property type="entry name" value="NAT_SF"/>
    <property type="match status" value="1"/>
</dbReference>
<dbReference type="InterPro" id="IPR016181">
    <property type="entry name" value="Acyl_CoA_acyltransferase"/>
</dbReference>
<keyword evidence="5" id="KW-1185">Reference proteome</keyword>
<dbReference type="RefSeq" id="WP_020885540.1">
    <property type="nucleotide sequence ID" value="NZ_ATHI01000001.1"/>
</dbReference>
<evidence type="ECO:0000313" key="5">
    <source>
        <dbReference type="Proteomes" id="UP000014975"/>
    </source>
</evidence>
<dbReference type="Pfam" id="PF00583">
    <property type="entry name" value="Acetyltransf_1"/>
    <property type="match status" value="1"/>
</dbReference>
<dbReference type="GO" id="GO:0016747">
    <property type="term" value="F:acyltransferase activity, transferring groups other than amino-acyl groups"/>
    <property type="evidence" value="ECO:0007669"/>
    <property type="project" value="InterPro"/>
</dbReference>
<dbReference type="PANTHER" id="PTHR43877:SF2">
    <property type="entry name" value="AMINOALKYLPHOSPHONATE N-ACETYLTRANSFERASE-RELATED"/>
    <property type="match status" value="1"/>
</dbReference>
<keyword evidence="2" id="KW-0012">Acyltransferase</keyword>
<evidence type="ECO:0000313" key="4">
    <source>
        <dbReference type="EMBL" id="EPR36126.1"/>
    </source>
</evidence>
<dbReference type="AlphaFoldDB" id="S7TH39"/>
<name>S7TH39_9BACT</name>
<accession>S7TH39</accession>
<dbReference type="InterPro" id="IPR050832">
    <property type="entry name" value="Bact_Acetyltransf"/>
</dbReference>
<comment type="caution">
    <text evidence="4">The sequence shown here is derived from an EMBL/GenBank/DDBJ whole genome shotgun (WGS) entry which is preliminary data.</text>
</comment>
<dbReference type="PATRIC" id="fig|1121439.3.peg.36"/>
<feature type="domain" description="N-acetyltransferase" evidence="3">
    <location>
        <begin position="4"/>
        <end position="162"/>
    </location>
</feature>
<evidence type="ECO:0000259" key="3">
    <source>
        <dbReference type="PROSITE" id="PS51186"/>
    </source>
</evidence>
<dbReference type="SUPFAM" id="SSF55729">
    <property type="entry name" value="Acyl-CoA N-acyltransferases (Nat)"/>
    <property type="match status" value="1"/>
</dbReference>
<dbReference type="eggNOG" id="COG0456">
    <property type="taxonomic scope" value="Bacteria"/>
</dbReference>
<sequence>MPSLTLRDKARPDDVEAVARILATANAFTPAEIDVARELVQENLAKGAAASGYHLLFAEAEGEVRGYVCYGPDACSDGACHLYWIAVDAAARGQGLARRLLDAACEAIRLAGGRKLYAETSSTEPYAAARGFYEHSGFTCEARLAEFYRPGDDKLIYVRSLMR</sequence>
<dbReference type="InterPro" id="IPR000182">
    <property type="entry name" value="GNAT_dom"/>
</dbReference>
<dbReference type="OrthoDB" id="9789603at2"/>
<evidence type="ECO:0000256" key="2">
    <source>
        <dbReference type="ARBA" id="ARBA00023315"/>
    </source>
</evidence>
<dbReference type="Gene3D" id="3.40.630.30">
    <property type="match status" value="1"/>
</dbReference>
<proteinExistence type="predicted"/>
<keyword evidence="1 4" id="KW-0808">Transferase</keyword>
<dbReference type="STRING" id="1121439.dsat_1654"/>
<reference evidence="4 5" key="1">
    <citation type="journal article" date="2013" name="Genome Announc.">
        <title>Draft genome sequences for three mercury-methylating, sulfate-reducing bacteria.</title>
        <authorList>
            <person name="Brown S.D."/>
            <person name="Hurt R.A.Jr."/>
            <person name="Gilmour C.C."/>
            <person name="Elias D.A."/>
        </authorList>
    </citation>
    <scope>NUCLEOTIDE SEQUENCE [LARGE SCALE GENOMIC DNA]</scope>
    <source>
        <strain evidence="4 5">DSM 16529</strain>
    </source>
</reference>
<dbReference type="PANTHER" id="PTHR43877">
    <property type="entry name" value="AMINOALKYLPHOSPHONATE N-ACETYLTRANSFERASE-RELATED-RELATED"/>
    <property type="match status" value="1"/>
</dbReference>
<dbReference type="EMBL" id="ATHI01000001">
    <property type="protein sequence ID" value="EPR36126.1"/>
    <property type="molecule type" value="Genomic_DNA"/>
</dbReference>
<protein>
    <submittedName>
        <fullName evidence="4">GCN5-related N-acetyltransferase</fullName>
    </submittedName>
</protein>
<gene>
    <name evidence="4" type="ORF">dsat_1654</name>
</gene>